<dbReference type="GO" id="GO:0006260">
    <property type="term" value="P:DNA replication"/>
    <property type="evidence" value="ECO:0007669"/>
    <property type="project" value="UniProtKB-UniRule"/>
</dbReference>
<feature type="region of interest" description="Disordered" evidence="8">
    <location>
        <begin position="898"/>
        <end position="921"/>
    </location>
</feature>
<reference evidence="11 12" key="1">
    <citation type="submission" date="2023-03" db="EMBL/GenBank/DDBJ databases">
        <title>Complete genome sequences of several Auritidibacter ignavus strains isolated from ear infections.</title>
        <authorList>
            <person name="Baehr T."/>
            <person name="Baumhoegger A.M."/>
        </authorList>
    </citation>
    <scope>NUCLEOTIDE SEQUENCE [LARGE SCALE GENOMIC DNA]</scope>
    <source>
        <strain evidence="11 12">BABAE-6</strain>
    </source>
</reference>
<dbReference type="RefSeq" id="WP_279674956.1">
    <property type="nucleotide sequence ID" value="NZ_CP122566.1"/>
</dbReference>
<evidence type="ECO:0000259" key="9">
    <source>
        <dbReference type="Pfam" id="PF02463"/>
    </source>
</evidence>
<dbReference type="NCBIfam" id="TIGR02168">
    <property type="entry name" value="SMC_prok_B"/>
    <property type="match status" value="1"/>
</dbReference>
<comment type="similarity">
    <text evidence="7">Belongs to the SMC family.</text>
</comment>
<dbReference type="GO" id="GO:0005694">
    <property type="term" value="C:chromosome"/>
    <property type="evidence" value="ECO:0007669"/>
    <property type="project" value="InterPro"/>
</dbReference>
<keyword evidence="6 7" id="KW-0238">DNA-binding</keyword>
<dbReference type="GO" id="GO:0030261">
    <property type="term" value="P:chromosome condensation"/>
    <property type="evidence" value="ECO:0007669"/>
    <property type="project" value="InterPro"/>
</dbReference>
<dbReference type="EMBL" id="CP122566">
    <property type="protein sequence ID" value="WGH93455.1"/>
    <property type="molecule type" value="Genomic_DNA"/>
</dbReference>
<evidence type="ECO:0000259" key="10">
    <source>
        <dbReference type="Pfam" id="PF06470"/>
    </source>
</evidence>
<dbReference type="GO" id="GO:0007062">
    <property type="term" value="P:sister chromatid cohesion"/>
    <property type="evidence" value="ECO:0007669"/>
    <property type="project" value="InterPro"/>
</dbReference>
<feature type="binding site" evidence="7">
    <location>
        <begin position="32"/>
        <end position="39"/>
    </location>
    <ligand>
        <name>ATP</name>
        <dbReference type="ChEBI" id="CHEBI:30616"/>
    </ligand>
</feature>
<dbReference type="FunFam" id="3.40.50.300:FF:000901">
    <property type="entry name" value="Chromosome partition protein Smc"/>
    <property type="match status" value="1"/>
</dbReference>
<sequence>MYLKKLEVRGFKSFASKTTFEFEPGITAVVGPNGSGKSNVVDALAWVMGEQGVKNLRGGKMEDVIFAGTSGRQALGRAQVTLTIDNSDGALPIEYSEVAISRTLFRAGGSEYQINGSPARLLDIQELLSDSGLGREMHVIVGQGQLDRIFHATPEERRGFIEEAAGILKHRRRKERSVRKLDAMRGNLDRVRDLTEEVRRQLGPLSRQADTARKAQRIQYDVRDARARLLADDVEQQLRVVADLVEQDRGHDEELSVAKQNIALVSEQIASLDQELDDIMQAATVAREHRYGLSGLQERYRSLLSVTDERLRTASAPIMKTSTVTSEQAQTQLDQATEEYQQICETKAKTEQALARATQEKDEAERAARIVAQAYTDALQEEAQRHRAIASAEAKLATATAELEALKAQWTHVSDETGYRQNTIQELENKLSGYHTQAEEAGQQRAEMEGQLQEADQKLSQKRAEFDELTGHLTAQNREYSAIQARIEVLKDSLEPEKGSARASLKNVAVAELSAQFVVSTGWERAIAAVLPMSVEQLWADDSQTVKVAVELLQQAEVETTRIYSPSAHRESDSTGHQLPEGLSAAVDHVSVRESRVGSAVTATLHELFGHVVLCEDLEDAARAMQRLDEAGLNSGDFLIATRAGHLVTSLWVQVHGAGGTSHVEARGSLDDAEKTANRLKAEISTQQQRAEQLREAVRACEQARNEIRERTDEARRGETTYRERMAATKTSLAQTVQNSKRSEQQLEELADRIQTAQDRLAGYQEAYDTAVAAEQVAAQQHTSEDSPSEQEAERAEARAVEARRAETEVRLALRTQEASEQQAQHRVEQSRRRLSAAHLAEQEFSRALHQQRHRVSHLEQVHVAVTAVLEKIGSSVRRAENDEQEFVATREQTQQRREALVHRRQQAQSDLEKLKERTHARQLARQEQEIKLEQLKQKSLDTLGYTHDYLVANFGTDQPIPEFNEGQQDQDEAVSSTAYRRDEQEKRLKKAERELRALGKVNPLALEEYSAVQERHQYLSEQLEDLENSRRDLLQIIEDVDATVLRVFREAFEDTSAQFEHVFSTLFPGGEGALVLTDPENMLETGIEVHARPAGKKVTRLSLLSGGERSLAAVALLVSIFKARPSPFYVMDEVEAALDDANLSRLLTIFKELQRDSQLIIITHQQRTMNIADALYGVSMRGDGVSQVISQRLSHDET</sequence>
<dbReference type="PIRSF" id="PIRSF005719">
    <property type="entry name" value="SMC"/>
    <property type="match status" value="1"/>
</dbReference>
<dbReference type="Gene3D" id="3.40.50.300">
    <property type="entry name" value="P-loop containing nucleotide triphosphate hydrolases"/>
    <property type="match status" value="2"/>
</dbReference>
<proteinExistence type="inferred from homology"/>
<evidence type="ECO:0000256" key="8">
    <source>
        <dbReference type="SAM" id="MobiDB-lite"/>
    </source>
</evidence>
<feature type="compositionally biased region" description="Basic and acidic residues" evidence="8">
    <location>
        <begin position="911"/>
        <end position="921"/>
    </location>
</feature>
<name>A0AAJ6AHN0_9MICC</name>
<feature type="coiled-coil region" evidence="7">
    <location>
        <begin position="255"/>
        <end position="282"/>
    </location>
</feature>
<evidence type="ECO:0000256" key="3">
    <source>
        <dbReference type="ARBA" id="ARBA00022741"/>
    </source>
</evidence>
<comment type="function">
    <text evidence="7">Required for chromosome condensation and partitioning.</text>
</comment>
<feature type="domain" description="SMC hinge" evidence="10">
    <location>
        <begin position="518"/>
        <end position="623"/>
    </location>
</feature>
<dbReference type="GO" id="GO:0005524">
    <property type="term" value="F:ATP binding"/>
    <property type="evidence" value="ECO:0007669"/>
    <property type="project" value="UniProtKB-UniRule"/>
</dbReference>
<dbReference type="Pfam" id="PF06470">
    <property type="entry name" value="SMC_hinge"/>
    <property type="match status" value="1"/>
</dbReference>
<feature type="region of interest" description="Disordered" evidence="8">
    <location>
        <begin position="957"/>
        <end position="984"/>
    </location>
</feature>
<comment type="subunit">
    <text evidence="7">Homodimer.</text>
</comment>
<dbReference type="GO" id="GO:0005737">
    <property type="term" value="C:cytoplasm"/>
    <property type="evidence" value="ECO:0007669"/>
    <property type="project" value="UniProtKB-SubCell"/>
</dbReference>
<dbReference type="GO" id="GO:0003677">
    <property type="term" value="F:DNA binding"/>
    <property type="evidence" value="ECO:0007669"/>
    <property type="project" value="UniProtKB-UniRule"/>
</dbReference>
<gene>
    <name evidence="7 11" type="primary">smc</name>
    <name evidence="11" type="ORF">QDX21_01150</name>
</gene>
<evidence type="ECO:0000256" key="2">
    <source>
        <dbReference type="ARBA" id="ARBA00022490"/>
    </source>
</evidence>
<dbReference type="SUPFAM" id="SSF75553">
    <property type="entry name" value="Smc hinge domain"/>
    <property type="match status" value="1"/>
</dbReference>
<evidence type="ECO:0000256" key="7">
    <source>
        <dbReference type="HAMAP-Rule" id="MF_01894"/>
    </source>
</evidence>
<keyword evidence="3 7" id="KW-0547">Nucleotide-binding</keyword>
<evidence type="ECO:0000256" key="6">
    <source>
        <dbReference type="ARBA" id="ARBA00023125"/>
    </source>
</evidence>
<keyword evidence="5 7" id="KW-0175">Coiled coil</keyword>
<keyword evidence="4 7" id="KW-0067">ATP-binding</keyword>
<evidence type="ECO:0000256" key="4">
    <source>
        <dbReference type="ARBA" id="ARBA00022840"/>
    </source>
</evidence>
<keyword evidence="12" id="KW-1185">Reference proteome</keyword>
<dbReference type="InterPro" id="IPR036277">
    <property type="entry name" value="SMC_hinge_sf"/>
</dbReference>
<evidence type="ECO:0000256" key="5">
    <source>
        <dbReference type="ARBA" id="ARBA00023054"/>
    </source>
</evidence>
<comment type="domain">
    <text evidence="7">Contains large globular domains required for ATP hydrolysis at each terminus and a third globular domain forming a flexible hinge near the middle of the molecule. These domains are separated by coiled-coil structures.</text>
</comment>
<feature type="coiled-coil region" evidence="7">
    <location>
        <begin position="663"/>
        <end position="767"/>
    </location>
</feature>
<accession>A0AAJ6AHN0</accession>
<keyword evidence="2 7" id="KW-0963">Cytoplasm</keyword>
<dbReference type="Pfam" id="PF02463">
    <property type="entry name" value="SMC_N"/>
    <property type="match status" value="1"/>
</dbReference>
<dbReference type="SUPFAM" id="SSF52540">
    <property type="entry name" value="P-loop containing nucleoside triphosphate hydrolases"/>
    <property type="match status" value="1"/>
</dbReference>
<comment type="subcellular location">
    <subcellularLocation>
        <location evidence="1 7">Cytoplasm</location>
    </subcellularLocation>
</comment>
<feature type="domain" description="RecF/RecN/SMC N-terminal" evidence="9">
    <location>
        <begin position="2"/>
        <end position="1187"/>
    </location>
</feature>
<dbReference type="InterPro" id="IPR027417">
    <property type="entry name" value="P-loop_NTPase"/>
</dbReference>
<dbReference type="CDD" id="cd03278">
    <property type="entry name" value="ABC_SMC_barmotin"/>
    <property type="match status" value="1"/>
</dbReference>
<feature type="coiled-coil region" evidence="7">
    <location>
        <begin position="326"/>
        <end position="472"/>
    </location>
</feature>
<dbReference type="InterPro" id="IPR003395">
    <property type="entry name" value="RecF/RecN/SMC_N"/>
</dbReference>
<dbReference type="HAMAP" id="MF_01894">
    <property type="entry name" value="Smc_prok"/>
    <property type="match status" value="1"/>
</dbReference>
<feature type="region of interest" description="Disordered" evidence="8">
    <location>
        <begin position="776"/>
        <end position="799"/>
    </location>
</feature>
<evidence type="ECO:0000313" key="11">
    <source>
        <dbReference type="EMBL" id="WGH93455.1"/>
    </source>
</evidence>
<organism evidence="11 12">
    <name type="scientific">Auritidibacter ignavus</name>
    <dbReference type="NCBI Taxonomy" id="678932"/>
    <lineage>
        <taxon>Bacteria</taxon>
        <taxon>Bacillati</taxon>
        <taxon>Actinomycetota</taxon>
        <taxon>Actinomycetes</taxon>
        <taxon>Micrococcales</taxon>
        <taxon>Micrococcaceae</taxon>
        <taxon>Auritidibacter</taxon>
    </lineage>
</organism>
<dbReference type="GO" id="GO:0007059">
    <property type="term" value="P:chromosome segregation"/>
    <property type="evidence" value="ECO:0007669"/>
    <property type="project" value="UniProtKB-UniRule"/>
</dbReference>
<dbReference type="PANTHER" id="PTHR43977">
    <property type="entry name" value="STRUCTURAL MAINTENANCE OF CHROMOSOMES PROTEIN 3"/>
    <property type="match status" value="1"/>
</dbReference>
<dbReference type="InterPro" id="IPR011890">
    <property type="entry name" value="SMC_prok"/>
</dbReference>
<evidence type="ECO:0000256" key="1">
    <source>
        <dbReference type="ARBA" id="ARBA00004496"/>
    </source>
</evidence>
<dbReference type="FunFam" id="3.40.50.300:FF:000984">
    <property type="entry name" value="Chromosome partition protein Smc"/>
    <property type="match status" value="1"/>
</dbReference>
<dbReference type="InterPro" id="IPR024704">
    <property type="entry name" value="SMC"/>
</dbReference>
<protein>
    <recommendedName>
        <fullName evidence="7">Chromosome partition protein Smc</fullName>
    </recommendedName>
</protein>
<dbReference type="GO" id="GO:0016887">
    <property type="term" value="F:ATP hydrolysis activity"/>
    <property type="evidence" value="ECO:0007669"/>
    <property type="project" value="InterPro"/>
</dbReference>
<dbReference type="InterPro" id="IPR010935">
    <property type="entry name" value="SMC_hinge"/>
</dbReference>
<evidence type="ECO:0000313" key="12">
    <source>
        <dbReference type="Proteomes" id="UP001224674"/>
    </source>
</evidence>
<dbReference type="Proteomes" id="UP001224674">
    <property type="component" value="Chromosome"/>
</dbReference>
<dbReference type="AlphaFoldDB" id="A0AAJ6AHN0"/>
<dbReference type="Gene3D" id="6.10.140.1720">
    <property type="match status" value="1"/>
</dbReference>